<accession>A0AAE9JDD1</accession>
<protein>
    <submittedName>
        <fullName evidence="1">Uncharacterized protein</fullName>
    </submittedName>
</protein>
<sequence length="90" mass="10289">MKISGKRNDDYILNEDDFNFDEVRIVRSSRKTAKEEVVSIRNCLEIHLDNAKSNRSITLDGLCKRSMLESKKLPEVSASSTCRNAEARQL</sequence>
<reference evidence="1 2" key="1">
    <citation type="submission" date="2022-04" db="EMBL/GenBank/DDBJ databases">
        <title>Chromosome-level reference genomes for two strains of Caenorhabditis briggsae: an improved platform for comparative genomics.</title>
        <authorList>
            <person name="Stevens L."/>
            <person name="Andersen E."/>
        </authorList>
    </citation>
    <scope>NUCLEOTIDE SEQUENCE [LARGE SCALE GENOMIC DNA]</scope>
    <source>
        <strain evidence="1">VX34</strain>
        <tissue evidence="1">Whole-organism</tissue>
    </source>
</reference>
<dbReference type="EMBL" id="CP092623">
    <property type="protein sequence ID" value="UMM27149.1"/>
    <property type="molecule type" value="Genomic_DNA"/>
</dbReference>
<gene>
    <name evidence="1" type="ORF">L5515_010563</name>
</gene>
<dbReference type="AlphaFoldDB" id="A0AAE9JDD1"/>
<keyword evidence="2" id="KW-1185">Reference proteome</keyword>
<evidence type="ECO:0000313" key="1">
    <source>
        <dbReference type="EMBL" id="UMM27149.1"/>
    </source>
</evidence>
<name>A0AAE9JDD1_CAEBR</name>
<evidence type="ECO:0000313" key="2">
    <source>
        <dbReference type="Proteomes" id="UP000829354"/>
    </source>
</evidence>
<organism evidence="1 2">
    <name type="scientific">Caenorhabditis briggsae</name>
    <dbReference type="NCBI Taxonomy" id="6238"/>
    <lineage>
        <taxon>Eukaryota</taxon>
        <taxon>Metazoa</taxon>
        <taxon>Ecdysozoa</taxon>
        <taxon>Nematoda</taxon>
        <taxon>Chromadorea</taxon>
        <taxon>Rhabditida</taxon>
        <taxon>Rhabditina</taxon>
        <taxon>Rhabditomorpha</taxon>
        <taxon>Rhabditoidea</taxon>
        <taxon>Rhabditidae</taxon>
        <taxon>Peloderinae</taxon>
        <taxon>Caenorhabditis</taxon>
    </lineage>
</organism>
<proteinExistence type="predicted"/>
<dbReference type="Proteomes" id="UP000829354">
    <property type="component" value="Chromosome IV"/>
</dbReference>